<dbReference type="PANTHER" id="PTHR31170">
    <property type="entry name" value="BNAC04G53230D PROTEIN"/>
    <property type="match status" value="1"/>
</dbReference>
<dbReference type="PANTHER" id="PTHR31170:SF18">
    <property type="entry name" value="(WILD MALAYSIAN BANANA) HYPOTHETICAL PROTEIN"/>
    <property type="match status" value="1"/>
</dbReference>
<reference evidence="3" key="1">
    <citation type="journal article" date="2016" name="Nat. Biotechnol.">
        <title>Sequencing wild and cultivated cassava and related species reveals extensive interspecific hybridization and genetic diversity.</title>
        <authorList>
            <person name="Bredeson J.V."/>
            <person name="Lyons J.B."/>
            <person name="Prochnik S.E."/>
            <person name="Wu G.A."/>
            <person name="Ha C.M."/>
            <person name="Edsinger-Gonzales E."/>
            <person name="Grimwood J."/>
            <person name="Schmutz J."/>
            <person name="Rabbi I.Y."/>
            <person name="Egesi C."/>
            <person name="Nauluvula P."/>
            <person name="Lebot V."/>
            <person name="Ndunguru J."/>
            <person name="Mkamilo G."/>
            <person name="Bart R.S."/>
            <person name="Setter T.L."/>
            <person name="Gleadow R.M."/>
            <person name="Kulakow P."/>
            <person name="Ferguson M.E."/>
            <person name="Rounsley S."/>
            <person name="Rokhsar D.S."/>
        </authorList>
    </citation>
    <scope>NUCLEOTIDE SEQUENCE [LARGE SCALE GENOMIC DNA]</scope>
    <source>
        <strain evidence="3">cv. AM560-2</strain>
    </source>
</reference>
<proteinExistence type="predicted"/>
<dbReference type="OrthoDB" id="1846188at2759"/>
<keyword evidence="1" id="KW-0812">Transmembrane</keyword>
<protein>
    <submittedName>
        <fullName evidence="2">Uncharacterized protein</fullName>
    </submittedName>
</protein>
<keyword evidence="1" id="KW-0472">Membrane</keyword>
<gene>
    <name evidence="2" type="ORF">MANES_07G032000v8</name>
</gene>
<keyword evidence="1" id="KW-1133">Transmembrane helix</keyword>
<evidence type="ECO:0000313" key="3">
    <source>
        <dbReference type="Proteomes" id="UP000091857"/>
    </source>
</evidence>
<dbReference type="OMA" id="SKEMECW"/>
<accession>A0A2C9VI68</accession>
<dbReference type="STRING" id="3983.A0A2C9VI68"/>
<dbReference type="AlphaFoldDB" id="A0A2C9VI68"/>
<comment type="caution">
    <text evidence="2">The sequence shown here is derived from an EMBL/GenBank/DDBJ whole genome shotgun (WGS) entry which is preliminary data.</text>
</comment>
<evidence type="ECO:0000313" key="2">
    <source>
        <dbReference type="EMBL" id="OAY45110.1"/>
    </source>
</evidence>
<feature type="transmembrane region" description="Helical" evidence="1">
    <location>
        <begin position="395"/>
        <end position="417"/>
    </location>
</feature>
<dbReference type="Pfam" id="PF03140">
    <property type="entry name" value="DUF247"/>
    <property type="match status" value="1"/>
</dbReference>
<organism evidence="2 3">
    <name type="scientific">Manihot esculenta</name>
    <name type="common">Cassava</name>
    <name type="synonym">Jatropha manihot</name>
    <dbReference type="NCBI Taxonomy" id="3983"/>
    <lineage>
        <taxon>Eukaryota</taxon>
        <taxon>Viridiplantae</taxon>
        <taxon>Streptophyta</taxon>
        <taxon>Embryophyta</taxon>
        <taxon>Tracheophyta</taxon>
        <taxon>Spermatophyta</taxon>
        <taxon>Magnoliopsida</taxon>
        <taxon>eudicotyledons</taxon>
        <taxon>Gunneridae</taxon>
        <taxon>Pentapetalae</taxon>
        <taxon>rosids</taxon>
        <taxon>fabids</taxon>
        <taxon>Malpighiales</taxon>
        <taxon>Euphorbiaceae</taxon>
        <taxon>Crotonoideae</taxon>
        <taxon>Manihoteae</taxon>
        <taxon>Manihot</taxon>
    </lineage>
</organism>
<sequence length="425" mass="48979">MAEMEKWVDEIKENLKNIDTSKEMECWKKRSIYRIPACISDLSKSAYRPEVVSLGPYHHGEEYLNPMEEHKQRALVHFLKRTNKSIDSIVESFKRMVQDLKDSYDQLDDEKWQNDKFIQLMILDGCFMLEIFYFPSQKADYYAFNDPIFSKHRMLNMMIHVGRDMLKLENQLPLSVIYKLADAETDQDKELINRLIFSFFFPKKDFSPLGQCLHILDAYRKILLAGCLSKADTELKDGEGGGATQSATDLDEFGIQFQRSETTSIKDISFQGGVLKLPLAVVDDAFESTFLNLLAFERFHAGVGTEVTSYIYFMDTIIVHKSDVALLQSRGLIENAIGSDSVVAQMFHLLAKDTAMDPKSNLRVVVKKIDQHCQKPWNQFRSYLVRTYVHNRCPILSLTAAIIIFALASSQTFYTIFPYYHPRGN</sequence>
<evidence type="ECO:0000256" key="1">
    <source>
        <dbReference type="SAM" id="Phobius"/>
    </source>
</evidence>
<dbReference type="Gramene" id="Manes.07G032000.1.v8.1">
    <property type="protein sequence ID" value="Manes.07G032000.1.v8.1.CDS"/>
    <property type="gene ID" value="Manes.07G032000.v8.1"/>
</dbReference>
<keyword evidence="3" id="KW-1185">Reference proteome</keyword>
<name>A0A2C9VI68_MANES</name>
<dbReference type="EMBL" id="CM004393">
    <property type="protein sequence ID" value="OAY45110.1"/>
    <property type="molecule type" value="Genomic_DNA"/>
</dbReference>
<dbReference type="Proteomes" id="UP000091857">
    <property type="component" value="Chromosome 7"/>
</dbReference>
<dbReference type="InterPro" id="IPR004158">
    <property type="entry name" value="DUF247_pln"/>
</dbReference>